<evidence type="ECO:0000256" key="13">
    <source>
        <dbReference type="ARBA" id="ARBA00023286"/>
    </source>
</evidence>
<keyword evidence="3" id="KW-0813">Transport</keyword>
<feature type="transmembrane region" description="Helical" evidence="19">
    <location>
        <begin position="549"/>
        <end position="568"/>
    </location>
</feature>
<dbReference type="GO" id="GO:0038023">
    <property type="term" value="F:signaling receptor activity"/>
    <property type="evidence" value="ECO:0007669"/>
    <property type="project" value="InterPro"/>
</dbReference>
<accession>A0A8K0GHZ2</accession>
<keyword evidence="10" id="KW-0675">Receptor</keyword>
<dbReference type="InterPro" id="IPR028082">
    <property type="entry name" value="Peripla_BP_I"/>
</dbReference>
<dbReference type="GO" id="GO:0015276">
    <property type="term" value="F:ligand-gated monoatomic ion channel activity"/>
    <property type="evidence" value="ECO:0007669"/>
    <property type="project" value="InterPro"/>
</dbReference>
<dbReference type="CDD" id="cd13714">
    <property type="entry name" value="PBP2_iGluR_Kainate"/>
    <property type="match status" value="1"/>
</dbReference>
<dbReference type="InterPro" id="IPR019594">
    <property type="entry name" value="Glu/Gly-bd"/>
</dbReference>
<keyword evidence="12" id="KW-0628">Postsynaptic cell membrane</keyword>
<evidence type="ECO:0000313" key="23">
    <source>
        <dbReference type="Proteomes" id="UP000801492"/>
    </source>
</evidence>
<evidence type="ECO:0000256" key="1">
    <source>
        <dbReference type="ARBA" id="ARBA00004651"/>
    </source>
</evidence>
<feature type="domain" description="Ionotropic glutamate receptor L-glutamate and glycine-binding" evidence="21">
    <location>
        <begin position="1169"/>
        <end position="1234"/>
    </location>
</feature>
<comment type="caution">
    <text evidence="22">The sequence shown here is derived from an EMBL/GenBank/DDBJ whole genome shotgun (WGS) entry which is preliminary data.</text>
</comment>
<dbReference type="FunFam" id="1.10.287.70:FF:000143">
    <property type="entry name" value="Probable glutamate receptor"/>
    <property type="match status" value="1"/>
</dbReference>
<dbReference type="OrthoDB" id="5984008at2759"/>
<evidence type="ECO:0000256" key="7">
    <source>
        <dbReference type="ARBA" id="ARBA00023018"/>
    </source>
</evidence>
<evidence type="ECO:0000256" key="6">
    <source>
        <dbReference type="ARBA" id="ARBA00022989"/>
    </source>
</evidence>
<keyword evidence="4" id="KW-1003">Cell membrane</keyword>
<feature type="binding site" evidence="16">
    <location>
        <position position="679"/>
    </location>
    <ligand>
        <name>L-glutamate</name>
        <dbReference type="ChEBI" id="CHEBI:29985"/>
    </ligand>
</feature>
<keyword evidence="18" id="KW-1015">Disulfide bond</keyword>
<feature type="domain" description="Ionotropic glutamate receptor C-terminal" evidence="20">
    <location>
        <begin position="1159"/>
        <end position="1532"/>
    </location>
</feature>
<dbReference type="InterPro" id="IPR001828">
    <property type="entry name" value="ANF_lig-bd_rcpt"/>
</dbReference>
<dbReference type="Pfam" id="PF10613">
    <property type="entry name" value="Lig_chan-Glu_bd"/>
    <property type="match status" value="2"/>
</dbReference>
<dbReference type="GO" id="GO:0045211">
    <property type="term" value="C:postsynaptic membrane"/>
    <property type="evidence" value="ECO:0007669"/>
    <property type="project" value="UniProtKB-SubCell"/>
</dbReference>
<feature type="transmembrane region" description="Helical" evidence="19">
    <location>
        <begin position="625"/>
        <end position="645"/>
    </location>
</feature>
<evidence type="ECO:0000256" key="4">
    <source>
        <dbReference type="ARBA" id="ARBA00022475"/>
    </source>
</evidence>
<comment type="subcellular location">
    <subcellularLocation>
        <location evidence="1">Cell membrane</location>
        <topology evidence="1">Multi-pass membrane protein</topology>
    </subcellularLocation>
    <subcellularLocation>
        <location evidence="15">Postsynaptic cell membrane</location>
    </subcellularLocation>
</comment>
<dbReference type="SUPFAM" id="SSF53850">
    <property type="entry name" value="Periplasmic binding protein-like II"/>
    <property type="match status" value="2"/>
</dbReference>
<feature type="site" description="Interaction with the cone snail toxin Con-ikot-ikot" evidence="17">
    <location>
        <position position="774"/>
    </location>
</feature>
<feature type="transmembrane region" description="Helical" evidence="19">
    <location>
        <begin position="1362"/>
        <end position="1380"/>
    </location>
</feature>
<comment type="similarity">
    <text evidence="2">Belongs to the glutamate-gated ion channel (TC 1.A.10.1) family.</text>
</comment>
<sequence>MYTATTVPFRATREIFDGSNQNKELAFEVAIDMVNNQQRIPRKILKPLSGNIQAEEVINAKQGTVIDMTWNNPYAALEITCSILKKGVMGVFNLLTEDNSNTVKSVCDAKEIPVIQTTLDYEYQKDCCSINLFPHPPVLFTAFVDLIKRWNWKDFTIIYESSQSLPKISEILKSFDAKSHRIVIRQLHLNENGNYITTLKKIRRSSQTKFVLDCSSENLNEILDQAQQVGLIMKDYSYIILNLDFQTVDLGSLQFSNTNITGFRLFDPVDPAVIEVAGALRDKREKWGFQLETYNSYEDAWKLQTDIILLVDAVMLFAEVLKDHRNLRSKSIFCNTTDSWERGSTMFNYMKTKTIAGLSGKVEFNHRGFRTDFNLDIIELNESGIVKVGTWNLNEGLRISRAYPDLKSSDGDSLVNTTFNVMIAENDPYAMLKVTSTQLTGNDQYEGFAVDIIKELATMEGFNYTFIRNEDDTNGAYNPTTDTWDGMIGDVLSGKGDLAIGDLTITREREEYVDFTSPFMSLGVQILYTKPIHSVPGFFSFATPFDVDVWIALGVTFCAMSLMFYLLARICPTEWYNPYPCLENSRYLENEYNIGNCMWLITANLMQEGADIAPRGISTRALSSFWSFFILIMLSTYTANMAAFLTAEKDIWQFNDVRELVDRADKLKIAYGAVANGSTYKLFQESEDSLYIKIGAYMNSHPEFMVPWYEIGVDMVKDPNTNYAFFMESSSIKYVTERICNLTSVGYFLDEKYYGIAMRKNSTYRNRLSAAVLKLIEDGKIAELERKWWQHERGAGQCSKNEFESAPPLNYKHISGGIFGGLDQDQEIAFRVAIDKANEKYELNGNTLTPLIANLEPEAVVDQFKSVVGITWERPYAALQTACSFLETGAVAMLSSLSENNANVIQSVCDAKEIPFIRTTLDREKERECCSINLFPSIRTLSDAFAELIEKWNWKSFTLIYESEQAQQVGLVMRKYSYIIMNLDMHTIDLSRYQHSETNITGFQFVNPLNPNVIEIAKAMEERREELGLYSDISNANIAAWKMKTKTALLVDALMLFVETLRDVGEYYVNSLHCNTTASWEHGSTIFNYMKMKIINGLTGLIQFDHRGIRNNFDLDVIELREGGIVKVGTWNSKEGLNISRVDSVIEEEPDENSLRNTSIKVMIAWSEPYALYKNDTAQLTGNDQYEGFVIDLIHEIAMIEGFNYTFIRNPDDKNGEYNETTKTWNGMIGDILSGTGDIAIGDLTITKQRQDFVDFTSPFMSSGIQILYKKSTSPTPQFFSFAKPFAPIVWLLICVSFCIVSFGFYIMARLCPKEWDNWDPCVQNPKFYINQFNVRNSLWYSLGCLMQQGADIAPRGISTRVLSSVWAFFILVIVSYYKAQLAASLTVENVELPFNNLEELVARADKLGIQYGAVANEAVHTFFMHSPIKLHQKVAEYMTAHPEYMVDENYGGYLMIDDDTRNYAFLTDSLMVQFASTAVCYLQPIGNPINEQDFAIAVRKNSPYRAPLSKTILKLLESGMIGTLQKKWWENEKFRLPSLDCEVV</sequence>
<feature type="transmembrane region" description="Helical" evidence="19">
    <location>
        <begin position="1289"/>
        <end position="1309"/>
    </location>
</feature>
<dbReference type="Gene3D" id="1.10.287.70">
    <property type="match status" value="2"/>
</dbReference>
<keyword evidence="9 19" id="KW-0472">Membrane</keyword>
<feature type="binding site" evidence="16">
    <location>
        <position position="728"/>
    </location>
    <ligand>
        <name>L-glutamate</name>
        <dbReference type="ChEBI" id="CHEBI:29985"/>
    </ligand>
</feature>
<dbReference type="InterPro" id="IPR001508">
    <property type="entry name" value="Iono_Glu_rcpt_met"/>
</dbReference>
<dbReference type="SUPFAM" id="SSF53822">
    <property type="entry name" value="Periplasmic binding protein-like I"/>
    <property type="match status" value="2"/>
</dbReference>
<evidence type="ECO:0000256" key="17">
    <source>
        <dbReference type="PIRSR" id="PIRSR601508-2"/>
    </source>
</evidence>
<evidence type="ECO:0000313" key="22">
    <source>
        <dbReference type="EMBL" id="KAF2905280.1"/>
    </source>
</evidence>
<evidence type="ECO:0000256" key="15">
    <source>
        <dbReference type="ARBA" id="ARBA00034100"/>
    </source>
</evidence>
<dbReference type="SMART" id="SM00079">
    <property type="entry name" value="PBPe"/>
    <property type="match status" value="2"/>
</dbReference>
<protein>
    <submittedName>
        <fullName evidence="22">Uncharacterized protein</fullName>
    </submittedName>
</protein>
<evidence type="ECO:0000256" key="12">
    <source>
        <dbReference type="ARBA" id="ARBA00023257"/>
    </source>
</evidence>
<dbReference type="InterPro" id="IPR001320">
    <property type="entry name" value="Iontro_rcpt_C"/>
</dbReference>
<evidence type="ECO:0000256" key="16">
    <source>
        <dbReference type="PIRSR" id="PIRSR601508-1"/>
    </source>
</evidence>
<keyword evidence="7" id="KW-0770">Synapse</keyword>
<keyword evidence="23" id="KW-1185">Reference proteome</keyword>
<dbReference type="CDD" id="cd06382">
    <property type="entry name" value="PBP1_iGluR_Kainate"/>
    <property type="match status" value="1"/>
</dbReference>
<keyword evidence="11" id="KW-0325">Glycoprotein</keyword>
<dbReference type="FunFam" id="1.10.287.70:FF:000105">
    <property type="entry name" value="Eye-enriched kainate receptor, isoform A"/>
    <property type="match status" value="1"/>
</dbReference>
<gene>
    <name evidence="22" type="ORF">ILUMI_00900</name>
</gene>
<feature type="domain" description="Ionotropic glutamate receptor L-glutamate and glycine-binding" evidence="21">
    <location>
        <begin position="428"/>
        <end position="493"/>
    </location>
</feature>
<evidence type="ECO:0000256" key="5">
    <source>
        <dbReference type="ARBA" id="ARBA00022692"/>
    </source>
</evidence>
<keyword evidence="8" id="KW-0406">Ion transport</keyword>
<dbReference type="EMBL" id="VTPC01000571">
    <property type="protein sequence ID" value="KAF2905280.1"/>
    <property type="molecule type" value="Genomic_DNA"/>
</dbReference>
<evidence type="ECO:0000256" key="19">
    <source>
        <dbReference type="SAM" id="Phobius"/>
    </source>
</evidence>
<evidence type="ECO:0000256" key="2">
    <source>
        <dbReference type="ARBA" id="ARBA00008685"/>
    </source>
</evidence>
<evidence type="ECO:0000256" key="11">
    <source>
        <dbReference type="ARBA" id="ARBA00023180"/>
    </source>
</evidence>
<evidence type="ECO:0000256" key="18">
    <source>
        <dbReference type="PIRSR" id="PIRSR601508-3"/>
    </source>
</evidence>
<dbReference type="PRINTS" id="PR00177">
    <property type="entry name" value="NMDARECEPTOR"/>
</dbReference>
<evidence type="ECO:0000256" key="9">
    <source>
        <dbReference type="ARBA" id="ARBA00023136"/>
    </source>
</evidence>
<feature type="binding site" evidence="16">
    <location>
        <position position="678"/>
    </location>
    <ligand>
        <name>L-glutamate</name>
        <dbReference type="ChEBI" id="CHEBI:29985"/>
    </ligand>
</feature>
<feature type="domain" description="Ionotropic glutamate receptor C-terminal" evidence="20">
    <location>
        <begin position="418"/>
        <end position="791"/>
    </location>
</feature>
<dbReference type="FunFam" id="3.40.190.10:FF:000178">
    <property type="entry name" value="Glutamate receptor subunit"/>
    <property type="match status" value="2"/>
</dbReference>
<keyword evidence="6 19" id="KW-1133">Transmembrane helix</keyword>
<feature type="binding site" evidence="16">
    <location>
        <position position="504"/>
    </location>
    <ligand>
        <name>L-glutamate</name>
        <dbReference type="ChEBI" id="CHEBI:29985"/>
    </ligand>
</feature>
<dbReference type="PANTHER" id="PTHR18966">
    <property type="entry name" value="IONOTROPIC GLUTAMATE RECEPTOR"/>
    <property type="match status" value="1"/>
</dbReference>
<dbReference type="Pfam" id="PF00060">
    <property type="entry name" value="Lig_chan"/>
    <property type="match status" value="2"/>
</dbReference>
<keyword evidence="5 19" id="KW-0812">Transmembrane</keyword>
<keyword evidence="14" id="KW-0407">Ion channel</keyword>
<evidence type="ECO:0000256" key="8">
    <source>
        <dbReference type="ARBA" id="ARBA00023065"/>
    </source>
</evidence>
<feature type="binding site" evidence="16">
    <location>
        <position position="509"/>
    </location>
    <ligand>
        <name>L-glutamate</name>
        <dbReference type="ChEBI" id="CHEBI:29985"/>
    </ligand>
</feature>
<evidence type="ECO:0000256" key="10">
    <source>
        <dbReference type="ARBA" id="ARBA00023170"/>
    </source>
</evidence>
<organism evidence="22 23">
    <name type="scientific">Ignelater luminosus</name>
    <name type="common">Cucubano</name>
    <name type="synonym">Pyrophorus luminosus</name>
    <dbReference type="NCBI Taxonomy" id="2038154"/>
    <lineage>
        <taxon>Eukaryota</taxon>
        <taxon>Metazoa</taxon>
        <taxon>Ecdysozoa</taxon>
        <taxon>Arthropoda</taxon>
        <taxon>Hexapoda</taxon>
        <taxon>Insecta</taxon>
        <taxon>Pterygota</taxon>
        <taxon>Neoptera</taxon>
        <taxon>Endopterygota</taxon>
        <taxon>Coleoptera</taxon>
        <taxon>Polyphaga</taxon>
        <taxon>Elateriformia</taxon>
        <taxon>Elateroidea</taxon>
        <taxon>Elateridae</taxon>
        <taxon>Agrypninae</taxon>
        <taxon>Pyrophorini</taxon>
        <taxon>Ignelater</taxon>
    </lineage>
</organism>
<evidence type="ECO:0000259" key="20">
    <source>
        <dbReference type="SMART" id="SM00079"/>
    </source>
</evidence>
<evidence type="ECO:0000256" key="14">
    <source>
        <dbReference type="ARBA" id="ARBA00023303"/>
    </source>
</evidence>
<dbReference type="Proteomes" id="UP000801492">
    <property type="component" value="Unassembled WGS sequence"/>
</dbReference>
<dbReference type="InterPro" id="IPR015683">
    <property type="entry name" value="Ionotropic_Glu_rcpt"/>
</dbReference>
<evidence type="ECO:0000259" key="21">
    <source>
        <dbReference type="SMART" id="SM00918"/>
    </source>
</evidence>
<dbReference type="Gene3D" id="3.40.190.10">
    <property type="entry name" value="Periplasmic binding protein-like II"/>
    <property type="match status" value="4"/>
</dbReference>
<feature type="disulfide bond" evidence="18">
    <location>
        <begin position="740"/>
        <end position="798"/>
    </location>
</feature>
<name>A0A8K0GHZ2_IGNLU</name>
<dbReference type="Pfam" id="PF01094">
    <property type="entry name" value="ANF_receptor"/>
    <property type="match status" value="2"/>
</dbReference>
<keyword evidence="13" id="KW-1071">Ligand-gated ion channel</keyword>
<dbReference type="Gene3D" id="3.40.50.2300">
    <property type="match status" value="4"/>
</dbReference>
<evidence type="ECO:0000256" key="3">
    <source>
        <dbReference type="ARBA" id="ARBA00022448"/>
    </source>
</evidence>
<dbReference type="SMART" id="SM00918">
    <property type="entry name" value="Lig_chan-Glu_bd"/>
    <property type="match status" value="2"/>
</dbReference>
<reference evidence="22" key="1">
    <citation type="submission" date="2019-08" db="EMBL/GenBank/DDBJ databases">
        <title>The genome of the North American firefly Photinus pyralis.</title>
        <authorList>
            <consortium name="Photinus pyralis genome working group"/>
            <person name="Fallon T.R."/>
            <person name="Sander Lower S.E."/>
            <person name="Weng J.-K."/>
        </authorList>
    </citation>
    <scope>NUCLEOTIDE SEQUENCE</scope>
    <source>
        <strain evidence="22">TRF0915ILg1</strain>
        <tissue evidence="22">Whole body</tissue>
    </source>
</reference>
<proteinExistence type="inferred from homology"/>